<evidence type="ECO:0000259" key="11">
    <source>
        <dbReference type="PROSITE" id="PS50228"/>
    </source>
</evidence>
<evidence type="ECO:0000256" key="5">
    <source>
        <dbReference type="ARBA" id="ARBA00022989"/>
    </source>
</evidence>
<protein>
    <submittedName>
        <fullName evidence="14">Oidioi.mRNA.OKI2018_I69.chr2.g4107.t1.cds</fullName>
    </submittedName>
</protein>
<keyword evidence="3" id="KW-0964">Secreted</keyword>
<dbReference type="InterPro" id="IPR000922">
    <property type="entry name" value="Lectin_gal-bd_dom"/>
</dbReference>
<feature type="transmembrane region" description="Helical" evidence="9">
    <location>
        <begin position="883"/>
        <end position="905"/>
    </location>
</feature>
<evidence type="ECO:0000259" key="12">
    <source>
        <dbReference type="PROSITE" id="PS50261"/>
    </source>
</evidence>
<keyword evidence="15" id="KW-1185">Reference proteome</keyword>
<feature type="region of interest" description="Disordered" evidence="8">
    <location>
        <begin position="378"/>
        <end position="398"/>
    </location>
</feature>
<accession>A0ABN7SW35</accession>
<feature type="signal peptide" evidence="10">
    <location>
        <begin position="1"/>
        <end position="16"/>
    </location>
</feature>
<feature type="domain" description="SUEL-type lectin" evidence="11">
    <location>
        <begin position="19"/>
        <end position="112"/>
    </location>
</feature>
<dbReference type="InterPro" id="IPR043159">
    <property type="entry name" value="Lectin_gal-bd_sf"/>
</dbReference>
<evidence type="ECO:0000256" key="9">
    <source>
        <dbReference type="SAM" id="Phobius"/>
    </source>
</evidence>
<evidence type="ECO:0000256" key="1">
    <source>
        <dbReference type="ARBA" id="ARBA00004141"/>
    </source>
</evidence>
<evidence type="ECO:0000256" key="8">
    <source>
        <dbReference type="SAM" id="MobiDB-lite"/>
    </source>
</evidence>
<organism evidence="14 15">
    <name type="scientific">Oikopleura dioica</name>
    <name type="common">Tunicate</name>
    <dbReference type="NCBI Taxonomy" id="34765"/>
    <lineage>
        <taxon>Eukaryota</taxon>
        <taxon>Metazoa</taxon>
        <taxon>Chordata</taxon>
        <taxon>Tunicata</taxon>
        <taxon>Appendicularia</taxon>
        <taxon>Copelata</taxon>
        <taxon>Oikopleuridae</taxon>
        <taxon>Oikopleura</taxon>
    </lineage>
</organism>
<dbReference type="CDD" id="cd22823">
    <property type="entry name" value="Gal_Rha_Lectin"/>
    <property type="match status" value="1"/>
</dbReference>
<feature type="compositionally biased region" description="Polar residues" evidence="8">
    <location>
        <begin position="1085"/>
        <end position="1102"/>
    </location>
</feature>
<feature type="domain" description="Olfactomedin-like" evidence="13">
    <location>
        <begin position="117"/>
        <end position="371"/>
    </location>
</feature>
<dbReference type="PROSITE" id="PS50261">
    <property type="entry name" value="G_PROTEIN_RECEP_F2_4"/>
    <property type="match status" value="1"/>
</dbReference>
<feature type="transmembrane region" description="Helical" evidence="9">
    <location>
        <begin position="764"/>
        <end position="783"/>
    </location>
</feature>
<feature type="compositionally biased region" description="Polar residues" evidence="8">
    <location>
        <begin position="1056"/>
        <end position="1069"/>
    </location>
</feature>
<dbReference type="InterPro" id="IPR000832">
    <property type="entry name" value="GPCR_2_secretin-like"/>
</dbReference>
<evidence type="ECO:0000256" key="10">
    <source>
        <dbReference type="SAM" id="SignalP"/>
    </source>
</evidence>
<name>A0ABN7SW35_OIKDI</name>
<evidence type="ECO:0000313" key="14">
    <source>
        <dbReference type="EMBL" id="CAG5109587.1"/>
    </source>
</evidence>
<feature type="compositionally biased region" description="Low complexity" evidence="8">
    <location>
        <begin position="378"/>
        <end position="397"/>
    </location>
</feature>
<feature type="domain" description="G-protein coupled receptors family 2 profile 2" evidence="12">
    <location>
        <begin position="683"/>
        <end position="939"/>
    </location>
</feature>
<feature type="transmembrane region" description="Helical" evidence="9">
    <location>
        <begin position="698"/>
        <end position="721"/>
    </location>
</feature>
<evidence type="ECO:0000256" key="2">
    <source>
        <dbReference type="ARBA" id="ARBA00004613"/>
    </source>
</evidence>
<keyword evidence="10" id="KW-0732">Signal</keyword>
<feature type="transmembrane region" description="Helical" evidence="9">
    <location>
        <begin position="841"/>
        <end position="862"/>
    </location>
</feature>
<evidence type="ECO:0000256" key="4">
    <source>
        <dbReference type="ARBA" id="ARBA00022692"/>
    </source>
</evidence>
<evidence type="ECO:0000313" key="15">
    <source>
        <dbReference type="Proteomes" id="UP001158576"/>
    </source>
</evidence>
<dbReference type="Proteomes" id="UP001158576">
    <property type="component" value="Chromosome 2"/>
</dbReference>
<comment type="subcellular location">
    <subcellularLocation>
        <location evidence="1">Membrane</location>
        <topology evidence="1">Multi-pass membrane protein</topology>
    </subcellularLocation>
    <subcellularLocation>
        <location evidence="2">Secreted</location>
    </subcellularLocation>
</comment>
<sequence>MLTALILLPALASARSRTGCPGQTLDLVCPSGTEINIIKAMFGRFESDVCQSAKTELAPNKKCSLPVVHTKQAVSTACNGKPQCSLAVDPSTFGTDPCDDGTGYLTVEYDCEAVDFECPGVALAASTPREQFTQYRQEGAWATDPLDSESRVYFLPWDQSGATELKEFRSLESLVQGSQETHYRLDTRADGTGFVVRDRKLYYNKRQSRQIVMYDLERRFESRTVELPDANYYDTSPYSIDRNTDIDLAVDESGLWAIYATENNNGQIVLSQLDPSSLKVLKTFNTRFEKTMVAEAWMTCGILYAIEADTNRLLFMFDTVNGNHVDESIVSRLELQGFPAQTTSVKYDPKVRSLQVWSSGIAITYQLRFQPRDILKPTTTTTTTTTKKTPRTTRSPKSCPPMTFWGLQFSAAEYGASSATSCYESPGKAILRCSGSNSQPYWTSEPDMSQCLSPWVQKTTARISRSNVAQTTAEDLLKSVVENKSSLRAWDLKKILEFVDQLRQENPRDLDSGKLETTLLEIVSEITPVIEKKKSSLDLRRESVTVVQRLLSRISCKLRANKQPFEVKFDHIQTWLEPAENPSSNLPIALEFDQSAPSSSYRSLIKIGSDQWMGSLHTDCNEPVNWSVRYHFDMSSAGCSEVQGNSCRHEINAETGSTICYCSRGSGPVSLGQGQNTQESYSEETIMISEEISTVETMLMAVLVLAALLHAASGVASLLLPEASIVDAGGLNSAARAINFVLMVALVTISSTNSKMNASDPACNVVSVFIHTMCLMSFCWCLVRPAYLALLCSQPLKNQPIGWWLHVACFGLPILITLGAAGTQMFPRTDKLCFAGESISFTWSAAGPAVILASLSMLLILFSATRLRDNPEYQLHVQQIRSTLLWVGLLTVLLSCEWGLILLYYAQGEGNGDETVAIFLAAIAIFHAVASFIYHCLCNIKAQRGCKSVLSNFGLRDHGEKSHGAEFFWSSAPLHSRADFQHTLRPVPDCVQMTYTTDESQLSQLPKGSMADQSTLQQMQYPPPQFHYPTHMIPAQQMGQQMIVNPNHLGQRSVYTPTGTIPKLSNNGNYPGFDPSRGEFEYRPPNQNDISSHNLNSSSNFRQPLLHRGDVEV</sequence>
<evidence type="ECO:0000256" key="6">
    <source>
        <dbReference type="ARBA" id="ARBA00023136"/>
    </source>
</evidence>
<dbReference type="Pfam" id="PF02191">
    <property type="entry name" value="OLF"/>
    <property type="match status" value="1"/>
</dbReference>
<dbReference type="PANTHER" id="PTHR23192">
    <property type="entry name" value="OLFACTOMEDIN-RELATED"/>
    <property type="match status" value="1"/>
</dbReference>
<feature type="transmembrane region" description="Helical" evidence="9">
    <location>
        <begin position="917"/>
        <end position="937"/>
    </location>
</feature>
<keyword evidence="7" id="KW-1015">Disulfide bond</keyword>
<dbReference type="InterPro" id="IPR017981">
    <property type="entry name" value="GPCR_2-like_7TM"/>
</dbReference>
<feature type="region of interest" description="Disordered" evidence="8">
    <location>
        <begin position="1056"/>
        <end position="1113"/>
    </location>
</feature>
<dbReference type="PROSITE" id="PS51132">
    <property type="entry name" value="OLF"/>
    <property type="match status" value="1"/>
</dbReference>
<gene>
    <name evidence="14" type="ORF">OKIOD_LOCUS12872</name>
</gene>
<dbReference type="EMBL" id="OU015567">
    <property type="protein sequence ID" value="CAG5109587.1"/>
    <property type="molecule type" value="Genomic_DNA"/>
</dbReference>
<keyword evidence="6 9" id="KW-0472">Membrane</keyword>
<dbReference type="InterPro" id="IPR050605">
    <property type="entry name" value="Olfactomedin-like_domain"/>
</dbReference>
<feature type="disulfide bond" evidence="7">
    <location>
        <begin position="118"/>
        <end position="300"/>
    </location>
</feature>
<dbReference type="Gene3D" id="1.20.1070.10">
    <property type="entry name" value="Rhodopsin 7-helix transmembrane proteins"/>
    <property type="match status" value="1"/>
</dbReference>
<dbReference type="PANTHER" id="PTHR23192:SF88">
    <property type="entry name" value="ADHESION G PROTEIN-COUPLED RECEPTOR L2-LIKE"/>
    <property type="match status" value="1"/>
</dbReference>
<dbReference type="Pfam" id="PF00002">
    <property type="entry name" value="7tm_2"/>
    <property type="match status" value="1"/>
</dbReference>
<proteinExistence type="predicted"/>
<dbReference type="Pfam" id="PF02140">
    <property type="entry name" value="SUEL_Lectin"/>
    <property type="match status" value="1"/>
</dbReference>
<dbReference type="PROSITE" id="PS50228">
    <property type="entry name" value="SUEL_LECTIN"/>
    <property type="match status" value="1"/>
</dbReference>
<evidence type="ECO:0000259" key="13">
    <source>
        <dbReference type="PROSITE" id="PS51132"/>
    </source>
</evidence>
<feature type="chain" id="PRO_5046576253" evidence="10">
    <location>
        <begin position="17"/>
        <end position="1113"/>
    </location>
</feature>
<dbReference type="SMART" id="SM00284">
    <property type="entry name" value="OLF"/>
    <property type="match status" value="1"/>
</dbReference>
<evidence type="ECO:0000256" key="7">
    <source>
        <dbReference type="PROSITE-ProRule" id="PRU00446"/>
    </source>
</evidence>
<keyword evidence="4 9" id="KW-0812">Transmembrane</keyword>
<keyword evidence="5 9" id="KW-1133">Transmembrane helix</keyword>
<feature type="transmembrane region" description="Helical" evidence="9">
    <location>
        <begin position="803"/>
        <end position="821"/>
    </location>
</feature>
<dbReference type="InterPro" id="IPR003112">
    <property type="entry name" value="Olfac-like_dom"/>
</dbReference>
<evidence type="ECO:0000256" key="3">
    <source>
        <dbReference type="ARBA" id="ARBA00022525"/>
    </source>
</evidence>
<feature type="transmembrane region" description="Helical" evidence="9">
    <location>
        <begin position="733"/>
        <end position="752"/>
    </location>
</feature>
<dbReference type="Gene3D" id="2.60.120.740">
    <property type="match status" value="1"/>
</dbReference>
<reference evidence="14 15" key="1">
    <citation type="submission" date="2021-04" db="EMBL/GenBank/DDBJ databases">
        <authorList>
            <person name="Bliznina A."/>
        </authorList>
    </citation>
    <scope>NUCLEOTIDE SEQUENCE [LARGE SCALE GENOMIC DNA]</scope>
</reference>